<dbReference type="PANTHER" id="PTHR34580">
    <property type="match status" value="1"/>
</dbReference>
<evidence type="ECO:0000313" key="4">
    <source>
        <dbReference type="Proteomes" id="UP000318422"/>
    </source>
</evidence>
<dbReference type="Pfam" id="PF13280">
    <property type="entry name" value="WYL"/>
    <property type="match status" value="1"/>
</dbReference>
<dbReference type="AlphaFoldDB" id="A0A4Y4CZM3"/>
<dbReference type="RefSeq" id="WP_246093782.1">
    <property type="nucleotide sequence ID" value="NZ_BJNV01000124.1"/>
</dbReference>
<feature type="domain" description="WYL" evidence="1">
    <location>
        <begin position="164"/>
        <end position="233"/>
    </location>
</feature>
<reference evidence="3 4" key="1">
    <citation type="submission" date="2019-06" db="EMBL/GenBank/DDBJ databases">
        <title>Whole genome shotgun sequence of Zoogloea ramigera NBRC 15342.</title>
        <authorList>
            <person name="Hosoyama A."/>
            <person name="Uohara A."/>
            <person name="Ohji S."/>
            <person name="Ichikawa N."/>
        </authorList>
    </citation>
    <scope>NUCLEOTIDE SEQUENCE [LARGE SCALE GENOMIC DNA]</scope>
    <source>
        <strain evidence="3 4">NBRC 15342</strain>
    </source>
</reference>
<dbReference type="InterPro" id="IPR026881">
    <property type="entry name" value="WYL_dom"/>
</dbReference>
<dbReference type="PROSITE" id="PS52050">
    <property type="entry name" value="WYL"/>
    <property type="match status" value="1"/>
</dbReference>
<feature type="domain" description="WCX" evidence="2">
    <location>
        <begin position="263"/>
        <end position="342"/>
    </location>
</feature>
<organism evidence="3 4">
    <name type="scientific">Zoogloea ramigera</name>
    <dbReference type="NCBI Taxonomy" id="350"/>
    <lineage>
        <taxon>Bacteria</taxon>
        <taxon>Pseudomonadati</taxon>
        <taxon>Pseudomonadota</taxon>
        <taxon>Betaproteobacteria</taxon>
        <taxon>Rhodocyclales</taxon>
        <taxon>Zoogloeaceae</taxon>
        <taxon>Zoogloea</taxon>
    </lineage>
</organism>
<evidence type="ECO:0000259" key="2">
    <source>
        <dbReference type="Pfam" id="PF25583"/>
    </source>
</evidence>
<dbReference type="EMBL" id="BJNV01000124">
    <property type="protein sequence ID" value="GEC97766.1"/>
    <property type="molecule type" value="Genomic_DNA"/>
</dbReference>
<accession>A0A4Y4CZM3</accession>
<comment type="caution">
    <text evidence="3">The sequence shown here is derived from an EMBL/GenBank/DDBJ whole genome shotgun (WGS) entry which is preliminary data.</text>
</comment>
<dbReference type="Proteomes" id="UP000318422">
    <property type="component" value="Unassembled WGS sequence"/>
</dbReference>
<dbReference type="InterPro" id="IPR051534">
    <property type="entry name" value="CBASS_pafABC_assoc_protein"/>
</dbReference>
<name>A0A4Y4CZM3_ZOORA</name>
<evidence type="ECO:0000259" key="1">
    <source>
        <dbReference type="Pfam" id="PF13280"/>
    </source>
</evidence>
<dbReference type="PANTHER" id="PTHR34580:SF1">
    <property type="entry name" value="PROTEIN PAFC"/>
    <property type="match status" value="1"/>
</dbReference>
<evidence type="ECO:0000313" key="3">
    <source>
        <dbReference type="EMBL" id="GEC97766.1"/>
    </source>
</evidence>
<dbReference type="Pfam" id="PF25583">
    <property type="entry name" value="WCX"/>
    <property type="match status" value="1"/>
</dbReference>
<gene>
    <name evidence="3" type="ORF">ZRA01_38390</name>
</gene>
<sequence length="351" mass="39175">MMETPPTRQEPTMAVAHKDRIDRLNLLKQLIPRNCSDQGGPDARQLLARLAEHYEASKSDAARMRAIQRDLDALVKEEEIEAINPGGKPQRYRRKADLDSTDPRLWAYAQSLMRSLIRDAVPEKRLERVLASLREEGEDFGLGEDKLCVLSDTQRLLPADFKEEVLLAALEALAQSRTLQASYRDGAGKLSRPELHPQALLQRGPRLYLFALKNDEATPLRMYALHRFTSAKVGEGPGRRAEGFRLQDAVRKGQADFAGDGAVQLELRVRGYVADLLRDCRLSADQTIEDEPEGSPFSARVRATVPETGQLLRWLLGCGANVEVLAPAKWREVVISQLEKMAAIYGPSEAS</sequence>
<dbReference type="InterPro" id="IPR057727">
    <property type="entry name" value="WCX_dom"/>
</dbReference>
<proteinExistence type="predicted"/>
<protein>
    <submittedName>
        <fullName evidence="3">Uncharacterized protein</fullName>
    </submittedName>
</protein>
<keyword evidence="4" id="KW-1185">Reference proteome</keyword>